<organism evidence="2 3">
    <name type="scientific">Mucilaginibacter terrigena</name>
    <dbReference type="NCBI Taxonomy" id="2492395"/>
    <lineage>
        <taxon>Bacteria</taxon>
        <taxon>Pseudomonadati</taxon>
        <taxon>Bacteroidota</taxon>
        <taxon>Sphingobacteriia</taxon>
        <taxon>Sphingobacteriales</taxon>
        <taxon>Sphingobacteriaceae</taxon>
        <taxon>Mucilaginibacter</taxon>
    </lineage>
</organism>
<feature type="signal peptide" evidence="1">
    <location>
        <begin position="1"/>
        <end position="20"/>
    </location>
</feature>
<accession>A0A4Q5LNZ5</accession>
<dbReference type="Proteomes" id="UP000293331">
    <property type="component" value="Unassembled WGS sequence"/>
</dbReference>
<name>A0A4Q5LNZ5_9SPHI</name>
<dbReference type="OrthoDB" id="1502616at2"/>
<dbReference type="RefSeq" id="WP_129875357.1">
    <property type="nucleotide sequence ID" value="NZ_SEWG01000002.1"/>
</dbReference>
<evidence type="ECO:0008006" key="4">
    <source>
        <dbReference type="Google" id="ProtNLM"/>
    </source>
</evidence>
<dbReference type="AlphaFoldDB" id="A0A4Q5LNZ5"/>
<evidence type="ECO:0000256" key="1">
    <source>
        <dbReference type="SAM" id="SignalP"/>
    </source>
</evidence>
<reference evidence="2 3" key="1">
    <citation type="submission" date="2019-02" db="EMBL/GenBank/DDBJ databases">
        <title>Bacterial novel species Mucilaginibacter sp. 17JY9-4 isolated from soil.</title>
        <authorList>
            <person name="Jung H.-Y."/>
        </authorList>
    </citation>
    <scope>NUCLEOTIDE SEQUENCE [LARGE SCALE GENOMIC DNA]</scope>
    <source>
        <strain evidence="2 3">17JY9-4</strain>
    </source>
</reference>
<protein>
    <recommendedName>
        <fullName evidence="4">DUF4136 domain-containing protein</fullName>
    </recommendedName>
</protein>
<evidence type="ECO:0000313" key="2">
    <source>
        <dbReference type="EMBL" id="RYU91097.1"/>
    </source>
</evidence>
<evidence type="ECO:0000313" key="3">
    <source>
        <dbReference type="Proteomes" id="UP000293331"/>
    </source>
</evidence>
<proteinExistence type="predicted"/>
<keyword evidence="1" id="KW-0732">Signal</keyword>
<comment type="caution">
    <text evidence="2">The sequence shown here is derived from an EMBL/GenBank/DDBJ whole genome shotgun (WGS) entry which is preliminary data.</text>
</comment>
<gene>
    <name evidence="2" type="ORF">EWM62_03930</name>
</gene>
<dbReference type="EMBL" id="SEWG01000002">
    <property type="protein sequence ID" value="RYU91097.1"/>
    <property type="molecule type" value="Genomic_DNA"/>
</dbReference>
<sequence length="178" mass="20295">MKKIFITIALSIITVINCHAQSTHTSEFVKISLPNGVYKINKQQVDALPGRLKLQTKSKTDYSPPYNYKADNILVSFFNVNQDSIHNDLARTKRFNDDGYGVLKKYNNNTYTSVIKNTGNKQILVVNYVLHNKGYYSFYIQNEAKTLTQAGRMEYPEADAAKAETLLTEIINNIQFTK</sequence>
<feature type="chain" id="PRO_5020607413" description="DUF4136 domain-containing protein" evidence="1">
    <location>
        <begin position="21"/>
        <end position="178"/>
    </location>
</feature>
<keyword evidence="3" id="KW-1185">Reference proteome</keyword>